<organism evidence="1 2">
    <name type="scientific">Deinococcus humi</name>
    <dbReference type="NCBI Taxonomy" id="662880"/>
    <lineage>
        <taxon>Bacteria</taxon>
        <taxon>Thermotogati</taxon>
        <taxon>Deinococcota</taxon>
        <taxon>Deinococci</taxon>
        <taxon>Deinococcales</taxon>
        <taxon>Deinococcaceae</taxon>
        <taxon>Deinococcus</taxon>
    </lineage>
</organism>
<evidence type="ECO:0000313" key="2">
    <source>
        <dbReference type="Proteomes" id="UP000552709"/>
    </source>
</evidence>
<reference evidence="1 2" key="1">
    <citation type="submission" date="2020-08" db="EMBL/GenBank/DDBJ databases">
        <title>Genomic Encyclopedia of Type Strains, Phase IV (KMG-IV): sequencing the most valuable type-strain genomes for metagenomic binning, comparative biology and taxonomic classification.</title>
        <authorList>
            <person name="Goeker M."/>
        </authorList>
    </citation>
    <scope>NUCLEOTIDE SEQUENCE [LARGE SCALE GENOMIC DNA]</scope>
    <source>
        <strain evidence="1 2">DSM 27939</strain>
    </source>
</reference>
<evidence type="ECO:0008006" key="3">
    <source>
        <dbReference type="Google" id="ProtNLM"/>
    </source>
</evidence>
<gene>
    <name evidence="1" type="ORF">HNQ08_001182</name>
</gene>
<sequence length="40" mass="4445">MKPETRCLWFAELKQPGNKPSAAQLDCHARLCAAGFWVVA</sequence>
<dbReference type="EMBL" id="JACHFL010000002">
    <property type="protein sequence ID" value="MBB5362097.1"/>
    <property type="molecule type" value="Genomic_DNA"/>
</dbReference>
<dbReference type="GO" id="GO:0003676">
    <property type="term" value="F:nucleic acid binding"/>
    <property type="evidence" value="ECO:0007669"/>
    <property type="project" value="InterPro"/>
</dbReference>
<dbReference type="AlphaFoldDB" id="A0A7W8JRW9"/>
<proteinExistence type="predicted"/>
<evidence type="ECO:0000313" key="1">
    <source>
        <dbReference type="EMBL" id="MBB5362097.1"/>
    </source>
</evidence>
<name>A0A7W8JRW9_9DEIO</name>
<comment type="caution">
    <text evidence="1">The sequence shown here is derived from an EMBL/GenBank/DDBJ whole genome shotgun (WGS) entry which is preliminary data.</text>
</comment>
<accession>A0A7W8JRW9</accession>
<dbReference type="Proteomes" id="UP000552709">
    <property type="component" value="Unassembled WGS sequence"/>
</dbReference>
<keyword evidence="2" id="KW-1185">Reference proteome</keyword>
<protein>
    <recommendedName>
        <fullName evidence="3">VRR-NUC domain-containing protein</fullName>
    </recommendedName>
</protein>
<dbReference type="RefSeq" id="WP_268239998.1">
    <property type="nucleotide sequence ID" value="NZ_JACHFL010000002.1"/>
</dbReference>
<dbReference type="InterPro" id="IPR011856">
    <property type="entry name" value="tRNA_endonuc-like_dom_sf"/>
</dbReference>
<dbReference type="Gene3D" id="3.40.1350.10">
    <property type="match status" value="1"/>
</dbReference>